<dbReference type="EMBL" id="CP086714">
    <property type="protein sequence ID" value="WOO77972.1"/>
    <property type="molecule type" value="Genomic_DNA"/>
</dbReference>
<evidence type="ECO:0000256" key="1">
    <source>
        <dbReference type="SAM" id="MobiDB-lite"/>
    </source>
</evidence>
<dbReference type="GeneID" id="87804779"/>
<feature type="region of interest" description="Disordered" evidence="1">
    <location>
        <begin position="1"/>
        <end position="39"/>
    </location>
</feature>
<dbReference type="Proteomes" id="UP000827549">
    <property type="component" value="Chromosome 1"/>
</dbReference>
<proteinExistence type="predicted"/>
<dbReference type="RefSeq" id="XP_062624004.1">
    <property type="nucleotide sequence ID" value="XM_062768020.1"/>
</dbReference>
<evidence type="ECO:0000313" key="2">
    <source>
        <dbReference type="EMBL" id="WOO77972.1"/>
    </source>
</evidence>
<organism evidence="2 3">
    <name type="scientific">Vanrija pseudolonga</name>
    <dbReference type="NCBI Taxonomy" id="143232"/>
    <lineage>
        <taxon>Eukaryota</taxon>
        <taxon>Fungi</taxon>
        <taxon>Dikarya</taxon>
        <taxon>Basidiomycota</taxon>
        <taxon>Agaricomycotina</taxon>
        <taxon>Tremellomycetes</taxon>
        <taxon>Trichosporonales</taxon>
        <taxon>Trichosporonaceae</taxon>
        <taxon>Vanrija</taxon>
    </lineage>
</organism>
<keyword evidence="3" id="KW-1185">Reference proteome</keyword>
<reference evidence="2" key="1">
    <citation type="submission" date="2023-10" db="EMBL/GenBank/DDBJ databases">
        <authorList>
            <person name="Noh H."/>
        </authorList>
    </citation>
    <scope>NUCLEOTIDE SEQUENCE</scope>
    <source>
        <strain evidence="2">DUCC4014</strain>
    </source>
</reference>
<dbReference type="AlphaFoldDB" id="A0AAF0Y247"/>
<evidence type="ECO:0000313" key="3">
    <source>
        <dbReference type="Proteomes" id="UP000827549"/>
    </source>
</evidence>
<name>A0AAF0Y247_9TREE</name>
<accession>A0AAF0Y247</accession>
<protein>
    <submittedName>
        <fullName evidence="2">Uncharacterized protein</fullName>
    </submittedName>
</protein>
<gene>
    <name evidence="2" type="ORF">LOC62_01G001524</name>
</gene>
<sequence>MPSRFTLPLPQPLPRPVRRRRPIVPSSLPPDVETTNTVSDTMTAVRAPIEAEDPTTPLTPERHAYNIPHILEAIVSYTDHNTRVTLLRTRKELHRLAAPYIYRHLSIGEDTGRFFGMLKGIMVGAPFQGNVPSHYVDCCRLINGMFDGQPIHCPKGLGDLPFKEAERLGFDVTFGTKDSHFEPYRTNFKRPLLEYTETLTIGTHHSCSCAIFAEYLGDLFPNIKILRVAPTNHSTPLPELCCQRRIACPKADITPCPLLTKLKPHKIVLRNVDDRGFCFPNDFLWDVKDVEVVIFLQVNDGEFSNPIRLFLCLTAHFPSIAEVKVVFMGQHEGQADNVGQRQPAGNRLVGADEVIGALNSLALGFDDPEAIYRRAGLGVELCGR</sequence>